<proteinExistence type="predicted"/>
<dbReference type="EMBL" id="CSUW01000002">
    <property type="protein sequence ID" value="CPT12373.1"/>
    <property type="molecule type" value="Genomic_DNA"/>
</dbReference>
<evidence type="ECO:0000313" key="1">
    <source>
        <dbReference type="EMBL" id="CPT12373.1"/>
    </source>
</evidence>
<gene>
    <name evidence="1" type="ORF">ERS075527_01181</name>
</gene>
<dbReference type="RefSeq" id="WP_074319483.1">
    <property type="nucleotide sequence ID" value="NZ_CSUW01000002.1"/>
</dbReference>
<reference evidence="1 2" key="1">
    <citation type="submission" date="2015-03" db="EMBL/GenBank/DDBJ databases">
        <authorList>
            <consortium name="Pathogen Informatics"/>
            <person name="Murphy D."/>
        </authorList>
    </citation>
    <scope>NUCLEOTIDE SEQUENCE [LARGE SCALE GENOMIC DNA]</scope>
    <source>
        <strain evidence="1 2">PAP036</strain>
    </source>
</reference>
<name>A0AB33T2M9_9MYCO</name>
<protein>
    <submittedName>
        <fullName evidence="1">Uncharacterized protein</fullName>
    </submittedName>
</protein>
<dbReference type="Proteomes" id="UP000038487">
    <property type="component" value="Unassembled WGS sequence"/>
</dbReference>
<organism evidence="1 2">
    <name type="scientific">Mycobacteroides abscessus</name>
    <dbReference type="NCBI Taxonomy" id="36809"/>
    <lineage>
        <taxon>Bacteria</taxon>
        <taxon>Bacillati</taxon>
        <taxon>Actinomycetota</taxon>
        <taxon>Actinomycetes</taxon>
        <taxon>Mycobacteriales</taxon>
        <taxon>Mycobacteriaceae</taxon>
        <taxon>Mycobacteroides</taxon>
    </lineage>
</organism>
<dbReference type="AlphaFoldDB" id="A0AB33T2M9"/>
<evidence type="ECO:0000313" key="2">
    <source>
        <dbReference type="Proteomes" id="UP000038487"/>
    </source>
</evidence>
<sequence length="80" mass="9254">MTDPAVEAAQRAWPKGNGARKLVVNRPRMYMEAAAREALRPIQEWFGKVMLEAVIEDLYEQLDLLESLHPLIFTTEELER</sequence>
<accession>A0AB33T2M9</accession>
<comment type="caution">
    <text evidence="1">The sequence shown here is derived from an EMBL/GenBank/DDBJ whole genome shotgun (WGS) entry which is preliminary data.</text>
</comment>